<evidence type="ECO:0000313" key="2">
    <source>
        <dbReference type="Proteomes" id="UP000291562"/>
    </source>
</evidence>
<evidence type="ECO:0000313" key="1">
    <source>
        <dbReference type="EMBL" id="QBB70793.1"/>
    </source>
</evidence>
<keyword evidence="2" id="KW-1185">Reference proteome</keyword>
<dbReference type="AlphaFoldDB" id="A0A411HJW6"/>
<protein>
    <submittedName>
        <fullName evidence="1">Uncharacterized protein</fullName>
    </submittedName>
</protein>
<organism evidence="1 2">
    <name type="scientific">Pseudolysobacter antarcticus</name>
    <dbReference type="NCBI Taxonomy" id="2511995"/>
    <lineage>
        <taxon>Bacteria</taxon>
        <taxon>Pseudomonadati</taxon>
        <taxon>Pseudomonadota</taxon>
        <taxon>Gammaproteobacteria</taxon>
        <taxon>Lysobacterales</taxon>
        <taxon>Rhodanobacteraceae</taxon>
        <taxon>Pseudolysobacter</taxon>
    </lineage>
</organism>
<dbReference type="RefSeq" id="WP_129833168.1">
    <property type="nucleotide sequence ID" value="NZ_CP035704.1"/>
</dbReference>
<dbReference type="Proteomes" id="UP000291562">
    <property type="component" value="Chromosome"/>
</dbReference>
<reference evidence="1 2" key="1">
    <citation type="submission" date="2019-01" db="EMBL/GenBank/DDBJ databases">
        <title>Pseudolysobacter antarctica gen. nov., sp. nov., isolated from Fildes Peninsula, Antarctica.</title>
        <authorList>
            <person name="Wei Z."/>
            <person name="Peng F."/>
        </authorList>
    </citation>
    <scope>NUCLEOTIDE SEQUENCE [LARGE SCALE GENOMIC DNA]</scope>
    <source>
        <strain evidence="1 2">AQ6-296</strain>
    </source>
</reference>
<accession>A0A411HJW6</accession>
<dbReference type="OrthoDB" id="6064849at2"/>
<proteinExistence type="predicted"/>
<gene>
    <name evidence="1" type="ORF">ELE36_10740</name>
</gene>
<dbReference type="KEGG" id="xbc:ELE36_10740"/>
<dbReference type="EMBL" id="CP035704">
    <property type="protein sequence ID" value="QBB70793.1"/>
    <property type="molecule type" value="Genomic_DNA"/>
</dbReference>
<sequence>MTSFGNWEFTCDLARTCAAYAQVKHGSSENCDCNGCRNFVRVRDTAFPDKFLRLLENLGIDPQKDGEIFHCAQLSPGRHSYGGWFHFVGTLEKTGDFAPIELGEGFIAWLCHSSAPALSRLKGLPLVQVEFNAENIPWLLNEPEPQ</sequence>
<name>A0A411HJW6_9GAMM</name>